<dbReference type="PANTHER" id="PTHR12277:SF81">
    <property type="entry name" value="PROTEIN ABHD13"/>
    <property type="match status" value="1"/>
</dbReference>
<reference evidence="2" key="1">
    <citation type="submission" date="2015-09" db="EMBL/GenBank/DDBJ databases">
        <authorList>
            <person name="Bertelli C."/>
        </authorList>
    </citation>
    <scope>NUCLEOTIDE SEQUENCE [LARGE SCALE GENOMIC DNA]</scope>
    <source>
        <strain evidence="2">KNic</strain>
    </source>
</reference>
<accession>A0A0U5JCC0</accession>
<gene>
    <name evidence="1" type="ORF">PNK_0680</name>
</gene>
<dbReference type="AlphaFoldDB" id="A0A0U5JCC0"/>
<evidence type="ECO:0000313" key="1">
    <source>
        <dbReference type="EMBL" id="CUI16306.1"/>
    </source>
</evidence>
<dbReference type="KEGG" id="pnl:PNK_0680"/>
<dbReference type="Proteomes" id="UP000069902">
    <property type="component" value="Chromosome cPNK"/>
</dbReference>
<dbReference type="InParanoid" id="A0A0U5JCC0"/>
<keyword evidence="2" id="KW-1185">Reference proteome</keyword>
<protein>
    <recommendedName>
        <fullName evidence="3">AB hydrolase-1 domain-containing protein</fullName>
    </recommendedName>
</protein>
<dbReference type="RefSeq" id="WP_059060300.1">
    <property type="nucleotide sequence ID" value="NZ_LN879502.1"/>
</dbReference>
<dbReference type="STRING" id="389348.PNK_0680"/>
<proteinExistence type="predicted"/>
<evidence type="ECO:0000313" key="2">
    <source>
        <dbReference type="Proteomes" id="UP000069902"/>
    </source>
</evidence>
<dbReference type="Gene3D" id="3.40.50.1820">
    <property type="entry name" value="alpha/beta hydrolase"/>
    <property type="match status" value="1"/>
</dbReference>
<name>A0A0U5JCC0_9BACT</name>
<dbReference type="EMBL" id="LN879502">
    <property type="protein sequence ID" value="CUI16306.1"/>
    <property type="molecule type" value="Genomic_DNA"/>
</dbReference>
<dbReference type="InterPro" id="IPR029058">
    <property type="entry name" value="AB_hydrolase_fold"/>
</dbReference>
<sequence>MIESIRAHQPTGLVDQKDRSLVKSMGRTFRWIKDKLDPITILAHCLFFLAARAVVFTSSRTFKESKCDYERVARSRQTLQTLGGQEVNLPMPDGHQMSAMYLDTKRCLEKLIELGGEKGRKPLANGLVQDILFIPPHQTELCTLIERMGLPLHEEEGRQYIHLGIPKILGVPEADQAETMPGTVIYAPGSGHIFEYRRPTIGTFMIGYGMNMLVFHYSQTGQSEGKISEQATYDNVEAAYRYLKQKDLPDQKILGYGHCMGGGPILELASKYPIALLLDRVFADMGDFAKLRATRRLPRFLHFLAEPIKRVMNRCFNYDNRKKIEHVQGRVALIEAARDEIIPGAYIQELYDHAMQAQTKVKLVIDSDHDRDLVSDESARLSLGRFLTESNLIGNFV</sequence>
<organism evidence="1 2">
    <name type="scientific">Candidatus Protochlamydia naegleriophila</name>
    <dbReference type="NCBI Taxonomy" id="389348"/>
    <lineage>
        <taxon>Bacteria</taxon>
        <taxon>Pseudomonadati</taxon>
        <taxon>Chlamydiota</taxon>
        <taxon>Chlamydiia</taxon>
        <taxon>Parachlamydiales</taxon>
        <taxon>Parachlamydiaceae</taxon>
        <taxon>Candidatus Protochlamydia</taxon>
    </lineage>
</organism>
<dbReference type="PATRIC" id="fig|389348.3.peg.742"/>
<dbReference type="SUPFAM" id="SSF53474">
    <property type="entry name" value="alpha/beta-Hydrolases"/>
    <property type="match status" value="1"/>
</dbReference>
<dbReference type="PANTHER" id="PTHR12277">
    <property type="entry name" value="ALPHA/BETA HYDROLASE DOMAIN-CONTAINING PROTEIN"/>
    <property type="match status" value="1"/>
</dbReference>
<evidence type="ECO:0008006" key="3">
    <source>
        <dbReference type="Google" id="ProtNLM"/>
    </source>
</evidence>